<comment type="similarity">
    <text evidence="3">Belongs to the LptF/LptG family.</text>
</comment>
<evidence type="ECO:0000256" key="5">
    <source>
        <dbReference type="ARBA" id="ARBA00022448"/>
    </source>
</evidence>
<comment type="subunit">
    <text evidence="11">Component of the lipopolysaccharide transport and assembly complex. The LptBFG transporter is composed of two ATP-binding proteins (LptB) and two transmembrane proteins (LptF and LptG).</text>
</comment>
<feature type="transmembrane region" description="Helical" evidence="12">
    <location>
        <begin position="58"/>
        <end position="79"/>
    </location>
</feature>
<comment type="subcellular location">
    <subcellularLocation>
        <location evidence="2">Cell inner membrane</location>
        <topology evidence="2">Multi-pass membrane protein</topology>
    </subcellularLocation>
</comment>
<reference evidence="13 14" key="1">
    <citation type="journal article" date="2015" name="Genome Announc.">
        <title>Complete Genome Sequence of Sedimenticola thiotaurini Strain SIP-G1, a Polyphosphate- and Polyhydroxyalkanoate-Accumulating Sulfur-Oxidizing Gammaproteobacterium Isolated from Salt Marsh Sediments.</title>
        <authorList>
            <person name="Flood B.E."/>
            <person name="Jones D.S."/>
            <person name="Bailey J.V."/>
        </authorList>
    </citation>
    <scope>NUCLEOTIDE SEQUENCE [LARGE SCALE GENOMIC DNA]</scope>
    <source>
        <strain evidence="13 14">SIP-G1</strain>
    </source>
</reference>
<evidence type="ECO:0000256" key="6">
    <source>
        <dbReference type="ARBA" id="ARBA00022475"/>
    </source>
</evidence>
<keyword evidence="10 12" id="KW-0472">Membrane</keyword>
<feature type="transmembrane region" description="Helical" evidence="12">
    <location>
        <begin position="302"/>
        <end position="323"/>
    </location>
</feature>
<evidence type="ECO:0000313" key="13">
    <source>
        <dbReference type="EMBL" id="AKH21768.1"/>
    </source>
</evidence>
<comment type="function">
    <text evidence="1">Part of the ABC transporter complex LptBFG involved in the translocation of lipopolysaccharide (LPS) from the inner membrane to the outer membrane.</text>
</comment>
<feature type="transmembrane region" description="Helical" evidence="12">
    <location>
        <begin position="273"/>
        <end position="290"/>
    </location>
</feature>
<feature type="transmembrane region" description="Helical" evidence="12">
    <location>
        <begin position="17"/>
        <end position="38"/>
    </location>
</feature>
<dbReference type="GO" id="GO:0043190">
    <property type="term" value="C:ATP-binding cassette (ABC) transporter complex"/>
    <property type="evidence" value="ECO:0007669"/>
    <property type="project" value="InterPro"/>
</dbReference>
<dbReference type="EMBL" id="CP011412">
    <property type="protein sequence ID" value="AKH21768.1"/>
    <property type="molecule type" value="Genomic_DNA"/>
</dbReference>
<evidence type="ECO:0000256" key="7">
    <source>
        <dbReference type="ARBA" id="ARBA00022519"/>
    </source>
</evidence>
<dbReference type="GO" id="GO:0015920">
    <property type="term" value="P:lipopolysaccharide transport"/>
    <property type="evidence" value="ECO:0007669"/>
    <property type="project" value="TreeGrafter"/>
</dbReference>
<proteinExistence type="inferred from homology"/>
<keyword evidence="5" id="KW-0813">Transport</keyword>
<dbReference type="InterPro" id="IPR030922">
    <property type="entry name" value="LptF"/>
</dbReference>
<dbReference type="Proteomes" id="UP000034410">
    <property type="component" value="Chromosome"/>
</dbReference>
<keyword evidence="9 12" id="KW-1133">Transmembrane helix</keyword>
<dbReference type="PANTHER" id="PTHR33529:SF7">
    <property type="entry name" value="LIPOPOLYSACCHARIDE EXPORT SYSTEM PERMEASE PROTEIN LPTF"/>
    <property type="match status" value="1"/>
</dbReference>
<organism evidence="13 14">
    <name type="scientific">Sedimenticola thiotaurini</name>
    <dbReference type="NCBI Taxonomy" id="1543721"/>
    <lineage>
        <taxon>Bacteria</taxon>
        <taxon>Pseudomonadati</taxon>
        <taxon>Pseudomonadota</taxon>
        <taxon>Gammaproteobacteria</taxon>
        <taxon>Chromatiales</taxon>
        <taxon>Sedimenticolaceae</taxon>
        <taxon>Sedimenticola</taxon>
    </lineage>
</organism>
<evidence type="ECO:0000313" key="14">
    <source>
        <dbReference type="Proteomes" id="UP000034410"/>
    </source>
</evidence>
<gene>
    <name evidence="13" type="ORF">AAY24_17070</name>
</gene>
<dbReference type="KEGG" id="seds:AAY24_17070"/>
<name>A0A0F7K482_9GAMM</name>
<dbReference type="InterPro" id="IPR005495">
    <property type="entry name" value="LptG/LptF_permease"/>
</dbReference>
<evidence type="ECO:0000256" key="11">
    <source>
        <dbReference type="ARBA" id="ARBA00026081"/>
    </source>
</evidence>
<dbReference type="OrthoDB" id="9778062at2"/>
<dbReference type="PANTHER" id="PTHR33529">
    <property type="entry name" value="SLR0882 PROTEIN-RELATED"/>
    <property type="match status" value="1"/>
</dbReference>
<keyword evidence="8 12" id="KW-0812">Transmembrane</keyword>
<evidence type="ECO:0000256" key="3">
    <source>
        <dbReference type="ARBA" id="ARBA00007725"/>
    </source>
</evidence>
<dbReference type="GO" id="GO:0055085">
    <property type="term" value="P:transmembrane transport"/>
    <property type="evidence" value="ECO:0007669"/>
    <property type="project" value="InterPro"/>
</dbReference>
<evidence type="ECO:0000256" key="12">
    <source>
        <dbReference type="SAM" id="Phobius"/>
    </source>
</evidence>
<keyword evidence="14" id="KW-1185">Reference proteome</keyword>
<evidence type="ECO:0000256" key="9">
    <source>
        <dbReference type="ARBA" id="ARBA00022989"/>
    </source>
</evidence>
<evidence type="ECO:0000256" key="1">
    <source>
        <dbReference type="ARBA" id="ARBA00002265"/>
    </source>
</evidence>
<dbReference type="NCBIfam" id="TIGR04407">
    <property type="entry name" value="LptF_YjgP"/>
    <property type="match status" value="1"/>
</dbReference>
<protein>
    <recommendedName>
        <fullName evidence="4">Lipopolysaccharide export system permease protein LptF</fullName>
    </recommendedName>
</protein>
<evidence type="ECO:0000256" key="8">
    <source>
        <dbReference type="ARBA" id="ARBA00022692"/>
    </source>
</evidence>
<sequence>MLPIIDRYILREVSKSFLAIMTVLMLIVVSQSYIQILQDAVAGTVSSEAMARLLGLEVLQVLGPVTPPAFFFAILYTLGRMYRDSEMTALAAGGVGLARIYRAFVIVTLPVALTVAWFTLDLVPWVNANKAAIMEQQKGESAELGMASAGRFNEFSRGGLVFYVEKMGENKKRMYNVFVQNRQHGKLGLITAAEGYQHTDPESGDLYLVLTQGHRYEGAPGQNDQAVGDFDKYAILIDQRDQVTKSLPAKAMPTAELFGSDNLRIRSELEYRFMFPIAVLVFAILSVPLAKSMPREGIYGRLMLALLFYALFLNLQALSGNWMISGITPVWLGRWWVHLFMLLVGGAVMLYKSPRMLRVLRKRLRRQQA</sequence>
<keyword evidence="6" id="KW-1003">Cell membrane</keyword>
<evidence type="ECO:0000256" key="4">
    <source>
        <dbReference type="ARBA" id="ARBA00014213"/>
    </source>
</evidence>
<feature type="transmembrane region" description="Helical" evidence="12">
    <location>
        <begin position="335"/>
        <end position="353"/>
    </location>
</feature>
<evidence type="ECO:0000256" key="10">
    <source>
        <dbReference type="ARBA" id="ARBA00023136"/>
    </source>
</evidence>
<dbReference type="Pfam" id="PF03739">
    <property type="entry name" value="LptF_LptG"/>
    <property type="match status" value="1"/>
</dbReference>
<feature type="transmembrane region" description="Helical" evidence="12">
    <location>
        <begin position="100"/>
        <end position="120"/>
    </location>
</feature>
<accession>A0A0F7K482</accession>
<evidence type="ECO:0000256" key="2">
    <source>
        <dbReference type="ARBA" id="ARBA00004429"/>
    </source>
</evidence>
<dbReference type="AlphaFoldDB" id="A0A0F7K482"/>
<keyword evidence="7" id="KW-0997">Cell inner membrane</keyword>
<dbReference type="RefSeq" id="WP_046860689.1">
    <property type="nucleotide sequence ID" value="NZ_CP011412.1"/>
</dbReference>